<gene>
    <name evidence="1" type="ORF">GCM10010390_52910</name>
</gene>
<comment type="caution">
    <text evidence="1">The sequence shown here is derived from an EMBL/GenBank/DDBJ whole genome shotgun (WGS) entry which is preliminary data.</text>
</comment>
<proteinExistence type="predicted"/>
<keyword evidence="2" id="KW-1185">Reference proteome</keyword>
<evidence type="ECO:0000313" key="1">
    <source>
        <dbReference type="EMBL" id="GAA0544230.1"/>
    </source>
</evidence>
<dbReference type="RefSeq" id="WP_346160391.1">
    <property type="nucleotide sequence ID" value="NZ_BAAABZ010000050.1"/>
</dbReference>
<name>A0ABP3NHM3_9ACTN</name>
<sequence>MFFEPDVEHLLTEEHFGAVTPLHTARIQVCKALADLKWATWAMIQQRISHLEFDYHRYGAWKYQRCRSVMHDSRWTLWLSQA</sequence>
<dbReference type="Proteomes" id="UP001501576">
    <property type="component" value="Unassembled WGS sequence"/>
</dbReference>
<dbReference type="Gene3D" id="3.90.1200.10">
    <property type="match status" value="1"/>
</dbReference>
<dbReference type="SUPFAM" id="SSF56112">
    <property type="entry name" value="Protein kinase-like (PK-like)"/>
    <property type="match status" value="1"/>
</dbReference>
<evidence type="ECO:0000313" key="2">
    <source>
        <dbReference type="Proteomes" id="UP001501576"/>
    </source>
</evidence>
<dbReference type="InterPro" id="IPR011009">
    <property type="entry name" value="Kinase-like_dom_sf"/>
</dbReference>
<protein>
    <submittedName>
        <fullName evidence="1">Uncharacterized protein</fullName>
    </submittedName>
</protein>
<dbReference type="EMBL" id="BAAABZ010000050">
    <property type="protein sequence ID" value="GAA0544230.1"/>
    <property type="molecule type" value="Genomic_DNA"/>
</dbReference>
<organism evidence="1 2">
    <name type="scientific">Streptomyces mordarskii</name>
    <dbReference type="NCBI Taxonomy" id="1226758"/>
    <lineage>
        <taxon>Bacteria</taxon>
        <taxon>Bacillati</taxon>
        <taxon>Actinomycetota</taxon>
        <taxon>Actinomycetes</taxon>
        <taxon>Kitasatosporales</taxon>
        <taxon>Streptomycetaceae</taxon>
        <taxon>Streptomyces</taxon>
    </lineage>
</organism>
<accession>A0ABP3NHM3</accession>
<reference evidence="2" key="1">
    <citation type="journal article" date="2019" name="Int. J. Syst. Evol. Microbiol.">
        <title>The Global Catalogue of Microorganisms (GCM) 10K type strain sequencing project: providing services to taxonomists for standard genome sequencing and annotation.</title>
        <authorList>
            <consortium name="The Broad Institute Genomics Platform"/>
            <consortium name="The Broad Institute Genome Sequencing Center for Infectious Disease"/>
            <person name="Wu L."/>
            <person name="Ma J."/>
        </authorList>
    </citation>
    <scope>NUCLEOTIDE SEQUENCE [LARGE SCALE GENOMIC DNA]</scope>
    <source>
        <strain evidence="2">JCM 5052</strain>
    </source>
</reference>